<dbReference type="Pfam" id="PF00512">
    <property type="entry name" value="HisKA"/>
    <property type="match status" value="1"/>
</dbReference>
<dbReference type="Gene3D" id="3.30.450.40">
    <property type="match status" value="1"/>
</dbReference>
<dbReference type="SMART" id="SM00387">
    <property type="entry name" value="HATPase_c"/>
    <property type="match status" value="1"/>
</dbReference>
<dbReference type="SMART" id="SM00065">
    <property type="entry name" value="GAF"/>
    <property type="match status" value="1"/>
</dbReference>
<keyword evidence="3" id="KW-0597">Phosphoprotein</keyword>
<dbReference type="PRINTS" id="PR00344">
    <property type="entry name" value="BCTRLSENSOR"/>
</dbReference>
<dbReference type="InterPro" id="IPR003661">
    <property type="entry name" value="HisK_dim/P_dom"/>
</dbReference>
<dbReference type="PROSITE" id="PS50109">
    <property type="entry name" value="HIS_KIN"/>
    <property type="match status" value="1"/>
</dbReference>
<dbReference type="PANTHER" id="PTHR43065:SF10">
    <property type="entry name" value="PEROXIDE STRESS-ACTIVATED HISTIDINE KINASE MAK3"/>
    <property type="match status" value="1"/>
</dbReference>
<dbReference type="Pfam" id="PF02518">
    <property type="entry name" value="HATPase_c"/>
    <property type="match status" value="1"/>
</dbReference>
<evidence type="ECO:0000256" key="1">
    <source>
        <dbReference type="ARBA" id="ARBA00000085"/>
    </source>
</evidence>
<dbReference type="STRING" id="1121883.SAMN02745226_01286"/>
<evidence type="ECO:0000313" key="12">
    <source>
        <dbReference type="EMBL" id="SHN62421.1"/>
    </source>
</evidence>
<evidence type="ECO:0000256" key="4">
    <source>
        <dbReference type="ARBA" id="ARBA00022679"/>
    </source>
</evidence>
<dbReference type="NCBIfam" id="TIGR00229">
    <property type="entry name" value="sensory_box"/>
    <property type="match status" value="1"/>
</dbReference>
<evidence type="ECO:0000313" key="13">
    <source>
        <dbReference type="Proteomes" id="UP000184207"/>
    </source>
</evidence>
<keyword evidence="9" id="KW-0175">Coiled coil</keyword>
<dbReference type="InterPro" id="IPR003594">
    <property type="entry name" value="HATPase_dom"/>
</dbReference>
<organism evidence="12 13">
    <name type="scientific">Fervidobacterium gondwanense DSM 13020</name>
    <dbReference type="NCBI Taxonomy" id="1121883"/>
    <lineage>
        <taxon>Bacteria</taxon>
        <taxon>Thermotogati</taxon>
        <taxon>Thermotogota</taxon>
        <taxon>Thermotogae</taxon>
        <taxon>Thermotogales</taxon>
        <taxon>Fervidobacteriaceae</taxon>
        <taxon>Fervidobacterium</taxon>
    </lineage>
</organism>
<dbReference type="GO" id="GO:0006355">
    <property type="term" value="P:regulation of DNA-templated transcription"/>
    <property type="evidence" value="ECO:0007669"/>
    <property type="project" value="InterPro"/>
</dbReference>
<dbReference type="InterPro" id="IPR000014">
    <property type="entry name" value="PAS"/>
</dbReference>
<proteinExistence type="predicted"/>
<evidence type="ECO:0000256" key="3">
    <source>
        <dbReference type="ARBA" id="ARBA00022553"/>
    </source>
</evidence>
<dbReference type="InterPro" id="IPR036890">
    <property type="entry name" value="HATPase_C_sf"/>
</dbReference>
<keyword evidence="6 12" id="KW-0418">Kinase</keyword>
<dbReference type="Gene3D" id="1.10.287.130">
    <property type="match status" value="1"/>
</dbReference>
<dbReference type="CDD" id="cd00130">
    <property type="entry name" value="PAS"/>
    <property type="match status" value="1"/>
</dbReference>
<dbReference type="PANTHER" id="PTHR43065">
    <property type="entry name" value="SENSOR HISTIDINE KINASE"/>
    <property type="match status" value="1"/>
</dbReference>
<dbReference type="Gene3D" id="3.30.565.10">
    <property type="entry name" value="Histidine kinase-like ATPase, C-terminal domain"/>
    <property type="match status" value="1"/>
</dbReference>
<evidence type="ECO:0000256" key="5">
    <source>
        <dbReference type="ARBA" id="ARBA00022741"/>
    </source>
</evidence>
<feature type="coiled-coil region" evidence="9">
    <location>
        <begin position="299"/>
        <end position="337"/>
    </location>
</feature>
<keyword evidence="5" id="KW-0547">Nucleotide-binding</keyword>
<dbReference type="InterPro" id="IPR029016">
    <property type="entry name" value="GAF-like_dom_sf"/>
</dbReference>
<sequence length="916" mass="105578">MIGSKICKALTDIFEKSKLSESAQKVAEEIASFVGVDKISIAFYEKSKSAYRVLLSNFLPVQSKIHSSIIDRRDSLSKIRLDGELSEYGEAYISQLVYGEYGDSAPIGIVLTPRLPSKITNYREISDFLAFALWFIPTYEQSKNYLSKYRSLWMLTTLFESAKSTSEIIETFLKVMADILEAEISATLRIKDKVEVQVYDQNSGSFDTFKFEMSEMPNETLRYFKGTEKVLYKPVGLNAVLKANVLSAVIVPGDINSEEWYIFANKKAKDTYLESKSFDSMDLDLARDSVRRSILARGRVEFEKRLREEIVKLKELQENHEKLIEEQKEQIRKMNAVHYISQAMRTMYSVRNVYKTLLLGLTSGRLLGYNRALLLVYDEKRDTLIGKMWFGPDSENVEEDWKKANQRAMRYADVVQYLREEAMTIEINNRLTEQIENRIFPYKAHPILEKCVLRKKIFVGTERLIDSMGVDVADIVNLLGTKEFAVIPLVGREGTFGVVIVDNFYTKKPIRESDIDILKIISDSAGLAIETALNYEELRNKTASLERQKSLIEYLREFSDSVLQNMSSAIIVLDREGKVNEWNKKAEIYFGRPKEQMTGIELRSLGPEFEDIQEMSFQSMRIKEEINLSNYLISLGGQERYYDIRITPFWDTERIMLRGVIITLDDVTDRVNLEKERKKQEKLAALGEMAARVAHELRNPISVLGGFIKRLQKNVDNPDARSRYVKIIEDEVLRLEQIVNEILDFSREPRSLEFRYFNINKLINDVYILLEEKIREKNILFTFNADSEEITVYAEYSRMKQVVINLLQNAIEATPNDGKILIETKIKLDKVLVSVWNEGKPIDKETADKLFTPFFTTKVYGTGLGLAICKKIVEDEHKGKIYHEATDNGNRFVVEIPKVEDTQVPEGNLNSQIDNN</sequence>
<dbReference type="SUPFAM" id="SSF55874">
    <property type="entry name" value="ATPase domain of HSP90 chaperone/DNA topoisomerase II/histidine kinase"/>
    <property type="match status" value="1"/>
</dbReference>
<keyword evidence="7" id="KW-0067">ATP-binding</keyword>
<dbReference type="OrthoDB" id="9759607at2"/>
<name>A0A1M7SVF5_FERGO</name>
<dbReference type="InterPro" id="IPR004358">
    <property type="entry name" value="Sig_transdc_His_kin-like_C"/>
</dbReference>
<protein>
    <recommendedName>
        <fullName evidence="2">histidine kinase</fullName>
        <ecNumber evidence="2">2.7.13.3</ecNumber>
    </recommendedName>
</protein>
<dbReference type="Gene3D" id="3.30.450.20">
    <property type="entry name" value="PAS domain"/>
    <property type="match status" value="1"/>
</dbReference>
<keyword evidence="4" id="KW-0808">Transferase</keyword>
<dbReference type="SMART" id="SM00388">
    <property type="entry name" value="HisKA"/>
    <property type="match status" value="1"/>
</dbReference>
<comment type="catalytic activity">
    <reaction evidence="1">
        <text>ATP + protein L-histidine = ADP + protein N-phospho-L-histidine.</text>
        <dbReference type="EC" id="2.7.13.3"/>
    </reaction>
</comment>
<gene>
    <name evidence="12" type="ORF">SAMN02745226_01286</name>
</gene>
<dbReference type="GO" id="GO:0005524">
    <property type="term" value="F:ATP binding"/>
    <property type="evidence" value="ECO:0007669"/>
    <property type="project" value="UniProtKB-KW"/>
</dbReference>
<dbReference type="SUPFAM" id="SSF55781">
    <property type="entry name" value="GAF domain-like"/>
    <property type="match status" value="1"/>
</dbReference>
<dbReference type="PROSITE" id="PS50112">
    <property type="entry name" value="PAS"/>
    <property type="match status" value="1"/>
</dbReference>
<dbReference type="RefSeq" id="WP_072759592.1">
    <property type="nucleotide sequence ID" value="NZ_FRDJ01000006.1"/>
</dbReference>
<evidence type="ECO:0000256" key="8">
    <source>
        <dbReference type="ARBA" id="ARBA00023012"/>
    </source>
</evidence>
<evidence type="ECO:0000256" key="2">
    <source>
        <dbReference type="ARBA" id="ARBA00012438"/>
    </source>
</evidence>
<dbReference type="InterPro" id="IPR005467">
    <property type="entry name" value="His_kinase_dom"/>
</dbReference>
<dbReference type="EMBL" id="FRDJ01000006">
    <property type="protein sequence ID" value="SHN62421.1"/>
    <property type="molecule type" value="Genomic_DNA"/>
</dbReference>
<dbReference type="SUPFAM" id="SSF55785">
    <property type="entry name" value="PYP-like sensor domain (PAS domain)"/>
    <property type="match status" value="1"/>
</dbReference>
<evidence type="ECO:0000256" key="9">
    <source>
        <dbReference type="SAM" id="Coils"/>
    </source>
</evidence>
<dbReference type="InterPro" id="IPR013767">
    <property type="entry name" value="PAS_fold"/>
</dbReference>
<dbReference type="SUPFAM" id="SSF47384">
    <property type="entry name" value="Homodimeric domain of signal transducing histidine kinase"/>
    <property type="match status" value="1"/>
</dbReference>
<dbReference type="Proteomes" id="UP000184207">
    <property type="component" value="Unassembled WGS sequence"/>
</dbReference>
<reference evidence="13" key="1">
    <citation type="submission" date="2016-12" db="EMBL/GenBank/DDBJ databases">
        <authorList>
            <person name="Varghese N."/>
            <person name="Submissions S."/>
        </authorList>
    </citation>
    <scope>NUCLEOTIDE SEQUENCE [LARGE SCALE GENOMIC DNA]</scope>
    <source>
        <strain evidence="13">DSM 13020</strain>
    </source>
</reference>
<keyword evidence="13" id="KW-1185">Reference proteome</keyword>
<accession>A0A1M7SVF5</accession>
<dbReference type="AlphaFoldDB" id="A0A1M7SVF5"/>
<feature type="domain" description="PAS" evidence="11">
    <location>
        <begin position="555"/>
        <end position="599"/>
    </location>
</feature>
<evidence type="ECO:0000256" key="6">
    <source>
        <dbReference type="ARBA" id="ARBA00022777"/>
    </source>
</evidence>
<dbReference type="InterPro" id="IPR035965">
    <property type="entry name" value="PAS-like_dom_sf"/>
</dbReference>
<keyword evidence="8" id="KW-0902">Two-component regulatory system</keyword>
<dbReference type="InterPro" id="IPR003018">
    <property type="entry name" value="GAF"/>
</dbReference>
<dbReference type="GO" id="GO:0000155">
    <property type="term" value="F:phosphorelay sensor kinase activity"/>
    <property type="evidence" value="ECO:0007669"/>
    <property type="project" value="InterPro"/>
</dbReference>
<evidence type="ECO:0000259" key="11">
    <source>
        <dbReference type="PROSITE" id="PS50112"/>
    </source>
</evidence>
<evidence type="ECO:0000256" key="7">
    <source>
        <dbReference type="ARBA" id="ARBA00022840"/>
    </source>
</evidence>
<dbReference type="CDD" id="cd00082">
    <property type="entry name" value="HisKA"/>
    <property type="match status" value="1"/>
</dbReference>
<dbReference type="Pfam" id="PF00989">
    <property type="entry name" value="PAS"/>
    <property type="match status" value="1"/>
</dbReference>
<dbReference type="InterPro" id="IPR036097">
    <property type="entry name" value="HisK_dim/P_sf"/>
</dbReference>
<evidence type="ECO:0000259" key="10">
    <source>
        <dbReference type="PROSITE" id="PS50109"/>
    </source>
</evidence>
<feature type="domain" description="Histidine kinase" evidence="10">
    <location>
        <begin position="692"/>
        <end position="900"/>
    </location>
</feature>
<dbReference type="EC" id="2.7.13.3" evidence="2"/>
<dbReference type="SMART" id="SM00091">
    <property type="entry name" value="PAS"/>
    <property type="match status" value="1"/>
</dbReference>